<protein>
    <submittedName>
        <fullName evidence="1">Uncharacterized protein</fullName>
    </submittedName>
</protein>
<dbReference type="STRING" id="47427.A0A2H3D8Q6"/>
<name>A0A2H3D8Q6_ARMGA</name>
<keyword evidence="2" id="KW-1185">Reference proteome</keyword>
<dbReference type="AlphaFoldDB" id="A0A2H3D8Q6"/>
<sequence>TNNVDKVAGLAYLVGSVSIPAYYEKQSEEDAWTALVNVMWKYLREQLLFAYPGPGDGSRIWRPSWKQVLTETVPSQAMGPHNIVTGWEGDPDIDLCRGYCIESALVRGLAKEDSQKQPRRGKLIVRDKDGTDHAFDIVAAHQYLIPDGSYAVVGNNGEWSTENKMKYWLAGQRRPGYDRRFEKVSIFMMSDNEDIQILENLGVVKWSTVLLA</sequence>
<evidence type="ECO:0000313" key="1">
    <source>
        <dbReference type="EMBL" id="PBK90480.1"/>
    </source>
</evidence>
<accession>A0A2H3D8Q6</accession>
<feature type="non-terminal residue" evidence="1">
    <location>
        <position position="1"/>
    </location>
</feature>
<reference evidence="2" key="1">
    <citation type="journal article" date="2017" name="Nat. Ecol. Evol.">
        <title>Genome expansion and lineage-specific genetic innovations in the forest pathogenic fungi Armillaria.</title>
        <authorList>
            <person name="Sipos G."/>
            <person name="Prasanna A.N."/>
            <person name="Walter M.C."/>
            <person name="O'Connor E."/>
            <person name="Balint B."/>
            <person name="Krizsan K."/>
            <person name="Kiss B."/>
            <person name="Hess J."/>
            <person name="Varga T."/>
            <person name="Slot J."/>
            <person name="Riley R."/>
            <person name="Boka B."/>
            <person name="Rigling D."/>
            <person name="Barry K."/>
            <person name="Lee J."/>
            <person name="Mihaltcheva S."/>
            <person name="LaButti K."/>
            <person name="Lipzen A."/>
            <person name="Waldron R."/>
            <person name="Moloney N.M."/>
            <person name="Sperisen C."/>
            <person name="Kredics L."/>
            <person name="Vagvoelgyi C."/>
            <person name="Patrignani A."/>
            <person name="Fitzpatrick D."/>
            <person name="Nagy I."/>
            <person name="Doyle S."/>
            <person name="Anderson J.B."/>
            <person name="Grigoriev I.V."/>
            <person name="Gueldener U."/>
            <person name="Muensterkoetter M."/>
            <person name="Nagy L.G."/>
        </authorList>
    </citation>
    <scope>NUCLEOTIDE SEQUENCE [LARGE SCALE GENOMIC DNA]</scope>
    <source>
        <strain evidence="2">Ar21-2</strain>
    </source>
</reference>
<dbReference type="InParanoid" id="A0A2H3D8Q6"/>
<dbReference type="EMBL" id="KZ293665">
    <property type="protein sequence ID" value="PBK90480.1"/>
    <property type="molecule type" value="Genomic_DNA"/>
</dbReference>
<organism evidence="1 2">
    <name type="scientific">Armillaria gallica</name>
    <name type="common">Bulbous honey fungus</name>
    <name type="synonym">Armillaria bulbosa</name>
    <dbReference type="NCBI Taxonomy" id="47427"/>
    <lineage>
        <taxon>Eukaryota</taxon>
        <taxon>Fungi</taxon>
        <taxon>Dikarya</taxon>
        <taxon>Basidiomycota</taxon>
        <taxon>Agaricomycotina</taxon>
        <taxon>Agaricomycetes</taxon>
        <taxon>Agaricomycetidae</taxon>
        <taxon>Agaricales</taxon>
        <taxon>Marasmiineae</taxon>
        <taxon>Physalacriaceae</taxon>
        <taxon>Armillaria</taxon>
    </lineage>
</organism>
<evidence type="ECO:0000313" key="2">
    <source>
        <dbReference type="Proteomes" id="UP000217790"/>
    </source>
</evidence>
<gene>
    <name evidence="1" type="ORF">ARMGADRAFT_1111841</name>
</gene>
<dbReference type="OMA" id="EWSTENK"/>
<dbReference type="OrthoDB" id="5418601at2759"/>
<dbReference type="Proteomes" id="UP000217790">
    <property type="component" value="Unassembled WGS sequence"/>
</dbReference>
<proteinExistence type="predicted"/>